<dbReference type="PANTHER" id="PTHR38826">
    <property type="entry name" value="RIBONUCLEASE VAPC13"/>
    <property type="match status" value="1"/>
</dbReference>
<reference evidence="2" key="1">
    <citation type="journal article" date="2016" name="Environ. Microbiol.">
        <title>Genomic resolution of a cold subsurface aquifer community provides metabolic insights for novel microbes adapted to high CO concentrations.</title>
        <authorList>
            <person name="Probst A.J."/>
            <person name="Castelle C.J."/>
            <person name="Singh A."/>
            <person name="Brown C.T."/>
            <person name="Anantharaman K."/>
            <person name="Sharon I."/>
            <person name="Hug L.A."/>
            <person name="Burstein D."/>
            <person name="Emerson J.B."/>
            <person name="Thomas B.C."/>
            <person name="Banfield J.F."/>
        </authorList>
    </citation>
    <scope>NUCLEOTIDE SEQUENCE [LARGE SCALE GENOMIC DNA]</scope>
    <source>
        <strain evidence="2">CG1_02_38_13</strain>
    </source>
</reference>
<dbReference type="Proteomes" id="UP000182465">
    <property type="component" value="Unassembled WGS sequence"/>
</dbReference>
<dbReference type="Gene3D" id="3.40.50.1010">
    <property type="entry name" value="5'-nuclease"/>
    <property type="match status" value="1"/>
</dbReference>
<feature type="domain" description="PIN" evidence="1">
    <location>
        <begin position="1"/>
        <end position="123"/>
    </location>
</feature>
<dbReference type="SMART" id="SM00670">
    <property type="entry name" value="PINc"/>
    <property type="match status" value="1"/>
</dbReference>
<sequence length="139" mass="16228">MKLFIDSNIWLRFLVRDNEKNYSDCCQLLNQIEIGKHRPYTSSVVLLEVYYVLTSTYKVEKIKAIEDIKNIISTRNLTLIDKTDFKKALEKHIETKVKLTNCLIASQVPLEVIVVTYDHEFHKLKNVKVAVPFDILESI</sequence>
<dbReference type="PANTHER" id="PTHR38826:SF5">
    <property type="entry name" value="RIBONUCLEASE VAPC13"/>
    <property type="match status" value="1"/>
</dbReference>
<dbReference type="AlphaFoldDB" id="A0A1J4U3E6"/>
<gene>
    <name evidence="2" type="ORF">AUJ29_00770</name>
</gene>
<organism evidence="2 3">
    <name type="scientific">Candidatus Kuenenbacteria bacterium CG1_02_38_13</name>
    <dbReference type="NCBI Taxonomy" id="1805235"/>
    <lineage>
        <taxon>Bacteria</taxon>
        <taxon>Candidatus Kueneniibacteriota</taxon>
    </lineage>
</organism>
<dbReference type="EMBL" id="MNVB01000020">
    <property type="protein sequence ID" value="OIO17865.1"/>
    <property type="molecule type" value="Genomic_DNA"/>
</dbReference>
<dbReference type="Pfam" id="PF01850">
    <property type="entry name" value="PIN"/>
    <property type="match status" value="1"/>
</dbReference>
<dbReference type="InterPro" id="IPR029060">
    <property type="entry name" value="PIN-like_dom_sf"/>
</dbReference>
<dbReference type="SUPFAM" id="SSF88723">
    <property type="entry name" value="PIN domain-like"/>
    <property type="match status" value="1"/>
</dbReference>
<evidence type="ECO:0000313" key="3">
    <source>
        <dbReference type="Proteomes" id="UP000182465"/>
    </source>
</evidence>
<protein>
    <recommendedName>
        <fullName evidence="1">PIN domain-containing protein</fullName>
    </recommendedName>
</protein>
<comment type="caution">
    <text evidence="2">The sequence shown here is derived from an EMBL/GenBank/DDBJ whole genome shotgun (WGS) entry which is preliminary data.</text>
</comment>
<evidence type="ECO:0000259" key="1">
    <source>
        <dbReference type="SMART" id="SM00670"/>
    </source>
</evidence>
<proteinExistence type="predicted"/>
<evidence type="ECO:0000313" key="2">
    <source>
        <dbReference type="EMBL" id="OIO17865.1"/>
    </source>
</evidence>
<dbReference type="InterPro" id="IPR052106">
    <property type="entry name" value="PINc/VapC_TA"/>
</dbReference>
<name>A0A1J4U3E6_9BACT</name>
<dbReference type="InterPro" id="IPR002716">
    <property type="entry name" value="PIN_dom"/>
</dbReference>
<accession>A0A1J4U3E6</accession>